<proteinExistence type="predicted"/>
<evidence type="ECO:0000313" key="3">
    <source>
        <dbReference type="Proteomes" id="UP001396898"/>
    </source>
</evidence>
<gene>
    <name evidence="2" type="ORF">PG991_008383</name>
</gene>
<keyword evidence="3" id="KW-1185">Reference proteome</keyword>
<comment type="caution">
    <text evidence="2">The sequence shown here is derived from an EMBL/GenBank/DDBJ whole genome shotgun (WGS) entry which is preliminary data.</text>
</comment>
<evidence type="ECO:0000313" key="2">
    <source>
        <dbReference type="EMBL" id="KAK8015495.1"/>
    </source>
</evidence>
<dbReference type="PANTHER" id="PTHR39697:SF2">
    <property type="entry name" value="CYANOVIRIN-N DOMAIN-CONTAINING PROTEIN"/>
    <property type="match status" value="1"/>
</dbReference>
<name>A0ABR1RKK9_9PEZI</name>
<feature type="region of interest" description="Disordered" evidence="1">
    <location>
        <begin position="1"/>
        <end position="30"/>
    </location>
</feature>
<evidence type="ECO:0000256" key="1">
    <source>
        <dbReference type="SAM" id="MobiDB-lite"/>
    </source>
</evidence>
<dbReference type="Proteomes" id="UP001396898">
    <property type="component" value="Unassembled WGS sequence"/>
</dbReference>
<dbReference type="EMBL" id="JAQQWI010000012">
    <property type="protein sequence ID" value="KAK8015495.1"/>
    <property type="molecule type" value="Genomic_DNA"/>
</dbReference>
<protein>
    <recommendedName>
        <fullName evidence="4">Fascin domain-containing protein</fullName>
    </recommendedName>
</protein>
<accession>A0ABR1RKK9</accession>
<evidence type="ECO:0008006" key="4">
    <source>
        <dbReference type="Google" id="ProtNLM"/>
    </source>
</evidence>
<reference evidence="2 3" key="1">
    <citation type="submission" date="2023-01" db="EMBL/GenBank/DDBJ databases">
        <title>Analysis of 21 Apiospora genomes using comparative genomics revels a genus with tremendous synthesis potential of carbohydrate active enzymes and secondary metabolites.</title>
        <authorList>
            <person name="Sorensen T."/>
        </authorList>
    </citation>
    <scope>NUCLEOTIDE SEQUENCE [LARGE SCALE GENOMIC DNA]</scope>
    <source>
        <strain evidence="2 3">CBS 20057</strain>
    </source>
</reference>
<sequence length="198" mass="21975">MTLAKLPDNPWDVSPSTVDGKEMPTPPVSVAGGNASLFRSSIISRDEISDCHCGRTVLWPGTTYMIAEKASGLLVTCDGDGQVLLHDPDAAASSTTDNSNTTTMNFRWLCVESNNHFAFQNPQTGLYLGHDGQDRMQARIGKVNDWEHIIARPHPDGGYQLLSKYWWHTLKIIVVGEDGKSLVRRMHGTTRFEFQKLC</sequence>
<organism evidence="2 3">
    <name type="scientific">Apiospora marii</name>
    <dbReference type="NCBI Taxonomy" id="335849"/>
    <lineage>
        <taxon>Eukaryota</taxon>
        <taxon>Fungi</taxon>
        <taxon>Dikarya</taxon>
        <taxon>Ascomycota</taxon>
        <taxon>Pezizomycotina</taxon>
        <taxon>Sordariomycetes</taxon>
        <taxon>Xylariomycetidae</taxon>
        <taxon>Amphisphaeriales</taxon>
        <taxon>Apiosporaceae</taxon>
        <taxon>Apiospora</taxon>
    </lineage>
</organism>
<dbReference type="PANTHER" id="PTHR39697">
    <property type="entry name" value="RICIN B LECTIN DOMAIN-CONTAINING PROTEIN-RELATED"/>
    <property type="match status" value="1"/>
</dbReference>